<protein>
    <submittedName>
        <fullName evidence="1">Short-chain dehydrogenase/reductase SDR</fullName>
    </submittedName>
</protein>
<gene>
    <name evidence="1" type="primary">g8222</name>
    <name evidence="1" type="ORF">NpPPO83_00008222</name>
</gene>
<dbReference type="EMBL" id="BSXG01000008">
    <property type="protein sequence ID" value="GME23679.1"/>
    <property type="molecule type" value="Genomic_DNA"/>
</dbReference>
<keyword evidence="2" id="KW-1185">Reference proteome</keyword>
<accession>A0ACB5RT46</accession>
<sequence length="373" mass="40375">MSEAFTNEAFTLLSLGIAVVICRLAARIRTVGVKKLDYDDYLMCLVTVVYSFETATAYLVGTRYMGLANNGMTPDERAALDLSSHEASLRRSGSKAQVVGWCLYTLVLWLLKICMNACYSRLTYQLVYLEFRVKIGWALIGSTYIVVLLSILLGCPTFDKNWQIYPDPGNHCQPAVSEINCYVVLFLNIFTDLWLISIPIPMLWRSSIALKQKIGLTVLFGAGIFVMIAGIIRCAIILSNAETGAQQAGAWAVRESFVAVVINNLPFVYPALHRGVRRFASSSASAPSRARLSGSGGRQFEMGSGEHAHHRAIKSGGLGKGAGRRESVRSVATDDSRGRIVDLEGGAVGEDAASAATGRTGSGRSLEGWEGTA</sequence>
<reference evidence="1" key="1">
    <citation type="submission" date="2024-09" db="EMBL/GenBank/DDBJ databases">
        <title>Draft Genome Sequences of Neofusicoccum parvum.</title>
        <authorList>
            <person name="Ashida A."/>
            <person name="Camagna M."/>
            <person name="Tanaka A."/>
            <person name="Takemoto D."/>
        </authorList>
    </citation>
    <scope>NUCLEOTIDE SEQUENCE</scope>
    <source>
        <strain evidence="1">PPO83</strain>
    </source>
</reference>
<organism evidence="1 2">
    <name type="scientific">Neofusicoccum parvum</name>
    <dbReference type="NCBI Taxonomy" id="310453"/>
    <lineage>
        <taxon>Eukaryota</taxon>
        <taxon>Fungi</taxon>
        <taxon>Dikarya</taxon>
        <taxon>Ascomycota</taxon>
        <taxon>Pezizomycotina</taxon>
        <taxon>Dothideomycetes</taxon>
        <taxon>Dothideomycetes incertae sedis</taxon>
        <taxon>Botryosphaeriales</taxon>
        <taxon>Botryosphaeriaceae</taxon>
        <taxon>Neofusicoccum</taxon>
    </lineage>
</organism>
<name>A0ACB5RT46_9PEZI</name>
<dbReference type="Proteomes" id="UP001165186">
    <property type="component" value="Unassembled WGS sequence"/>
</dbReference>
<evidence type="ECO:0000313" key="1">
    <source>
        <dbReference type="EMBL" id="GME23679.1"/>
    </source>
</evidence>
<comment type="caution">
    <text evidence="1">The sequence shown here is derived from an EMBL/GenBank/DDBJ whole genome shotgun (WGS) entry which is preliminary data.</text>
</comment>
<evidence type="ECO:0000313" key="2">
    <source>
        <dbReference type="Proteomes" id="UP001165186"/>
    </source>
</evidence>
<proteinExistence type="predicted"/>